<protein>
    <submittedName>
        <fullName evidence="1">Uncharacterized protein</fullName>
    </submittedName>
</protein>
<gene>
    <name evidence="1" type="ORF">LCGC14_0965010</name>
</gene>
<sequence>MKQKEIIAELKELQRLSKHDPEVAHDEADKLILKYVNDGEITEAFNLIKRWYT</sequence>
<dbReference type="EMBL" id="LAZR01003511">
    <property type="protein sequence ID" value="KKN17516.1"/>
    <property type="molecule type" value="Genomic_DNA"/>
</dbReference>
<name>A0A0F9QWL2_9ZZZZ</name>
<comment type="caution">
    <text evidence="1">The sequence shown here is derived from an EMBL/GenBank/DDBJ whole genome shotgun (WGS) entry which is preliminary data.</text>
</comment>
<reference evidence="1" key="1">
    <citation type="journal article" date="2015" name="Nature">
        <title>Complex archaea that bridge the gap between prokaryotes and eukaryotes.</title>
        <authorList>
            <person name="Spang A."/>
            <person name="Saw J.H."/>
            <person name="Jorgensen S.L."/>
            <person name="Zaremba-Niedzwiedzka K."/>
            <person name="Martijn J."/>
            <person name="Lind A.E."/>
            <person name="van Eijk R."/>
            <person name="Schleper C."/>
            <person name="Guy L."/>
            <person name="Ettema T.J."/>
        </authorList>
    </citation>
    <scope>NUCLEOTIDE SEQUENCE</scope>
</reference>
<organism evidence="1">
    <name type="scientific">marine sediment metagenome</name>
    <dbReference type="NCBI Taxonomy" id="412755"/>
    <lineage>
        <taxon>unclassified sequences</taxon>
        <taxon>metagenomes</taxon>
        <taxon>ecological metagenomes</taxon>
    </lineage>
</organism>
<dbReference type="AlphaFoldDB" id="A0A0F9QWL2"/>
<evidence type="ECO:0000313" key="1">
    <source>
        <dbReference type="EMBL" id="KKN17516.1"/>
    </source>
</evidence>
<proteinExistence type="predicted"/>
<accession>A0A0F9QWL2</accession>